<dbReference type="AlphaFoldDB" id="A0A699XGS5"/>
<gene>
    <name evidence="2" type="ORF">Tci_929167</name>
</gene>
<sequence>AAGRVHPHAQPNGIHRIVALQQLKQVFGLPGLVVKNVVAGLHLGYPANVGPFGKGGGGGLGSGGQPGGQQQEGRQ</sequence>
<name>A0A699XGS5_TANCI</name>
<evidence type="ECO:0000256" key="1">
    <source>
        <dbReference type="SAM" id="MobiDB-lite"/>
    </source>
</evidence>
<dbReference type="EMBL" id="BKCJ011838311">
    <property type="protein sequence ID" value="GFD57198.1"/>
    <property type="molecule type" value="Genomic_DNA"/>
</dbReference>
<accession>A0A699XGS5</accession>
<reference evidence="2" key="1">
    <citation type="journal article" date="2019" name="Sci. Rep.">
        <title>Draft genome of Tanacetum cinerariifolium, the natural source of mosquito coil.</title>
        <authorList>
            <person name="Yamashiro T."/>
            <person name="Shiraishi A."/>
            <person name="Satake H."/>
            <person name="Nakayama K."/>
        </authorList>
    </citation>
    <scope>NUCLEOTIDE SEQUENCE</scope>
</reference>
<comment type="caution">
    <text evidence="2">The sequence shown here is derived from an EMBL/GenBank/DDBJ whole genome shotgun (WGS) entry which is preliminary data.</text>
</comment>
<feature type="non-terminal residue" evidence="2">
    <location>
        <position position="1"/>
    </location>
</feature>
<feature type="region of interest" description="Disordered" evidence="1">
    <location>
        <begin position="52"/>
        <end position="75"/>
    </location>
</feature>
<protein>
    <submittedName>
        <fullName evidence="2">Uncharacterized protein</fullName>
    </submittedName>
</protein>
<proteinExistence type="predicted"/>
<feature type="compositionally biased region" description="Gly residues" evidence="1">
    <location>
        <begin position="52"/>
        <end position="67"/>
    </location>
</feature>
<organism evidence="2">
    <name type="scientific">Tanacetum cinerariifolium</name>
    <name type="common">Dalmatian daisy</name>
    <name type="synonym">Chrysanthemum cinerariifolium</name>
    <dbReference type="NCBI Taxonomy" id="118510"/>
    <lineage>
        <taxon>Eukaryota</taxon>
        <taxon>Viridiplantae</taxon>
        <taxon>Streptophyta</taxon>
        <taxon>Embryophyta</taxon>
        <taxon>Tracheophyta</taxon>
        <taxon>Spermatophyta</taxon>
        <taxon>Magnoliopsida</taxon>
        <taxon>eudicotyledons</taxon>
        <taxon>Gunneridae</taxon>
        <taxon>Pentapetalae</taxon>
        <taxon>asterids</taxon>
        <taxon>campanulids</taxon>
        <taxon>Asterales</taxon>
        <taxon>Asteraceae</taxon>
        <taxon>Asteroideae</taxon>
        <taxon>Anthemideae</taxon>
        <taxon>Anthemidinae</taxon>
        <taxon>Tanacetum</taxon>
    </lineage>
</organism>
<evidence type="ECO:0000313" key="2">
    <source>
        <dbReference type="EMBL" id="GFD57198.1"/>
    </source>
</evidence>